<accession>A0A6J5SW70</accession>
<sequence>MHTATTFASADKKTGVIHVSLWSGPVHCSGDLSVEAAEDLIERIRKAIDSLPVEAAASDFAMVA</sequence>
<dbReference type="EMBL" id="LR797475">
    <property type="protein sequence ID" value="CAB4218881.1"/>
    <property type="molecule type" value="Genomic_DNA"/>
</dbReference>
<protein>
    <submittedName>
        <fullName evidence="2">Uncharacterized protein</fullName>
    </submittedName>
</protein>
<proteinExistence type="predicted"/>
<reference evidence="2" key="1">
    <citation type="submission" date="2020-05" db="EMBL/GenBank/DDBJ databases">
        <authorList>
            <person name="Chiriac C."/>
            <person name="Salcher M."/>
            <person name="Ghai R."/>
            <person name="Kavagutti S V."/>
        </authorList>
    </citation>
    <scope>NUCLEOTIDE SEQUENCE</scope>
</reference>
<organism evidence="2">
    <name type="scientific">uncultured Caudovirales phage</name>
    <dbReference type="NCBI Taxonomy" id="2100421"/>
    <lineage>
        <taxon>Viruses</taxon>
        <taxon>Duplodnaviria</taxon>
        <taxon>Heunggongvirae</taxon>
        <taxon>Uroviricota</taxon>
        <taxon>Caudoviricetes</taxon>
        <taxon>Peduoviridae</taxon>
        <taxon>Maltschvirus</taxon>
        <taxon>Maltschvirus maltsch</taxon>
    </lineage>
</organism>
<name>A0A6J5SW70_9CAUD</name>
<dbReference type="EMBL" id="LR796770">
    <property type="protein sequence ID" value="CAB4165107.1"/>
    <property type="molecule type" value="Genomic_DNA"/>
</dbReference>
<evidence type="ECO:0000313" key="2">
    <source>
        <dbReference type="EMBL" id="CAB4218881.1"/>
    </source>
</evidence>
<gene>
    <name evidence="2" type="ORF">UFOVP1603_60</name>
    <name evidence="1" type="ORF">UFOVP833_27</name>
</gene>
<evidence type="ECO:0000313" key="1">
    <source>
        <dbReference type="EMBL" id="CAB4165107.1"/>
    </source>
</evidence>